<sequence>MKMLLLFLLFSSAAFAQEEDHKEESNERKHSISALLSHTYVSEAVLEGKISWRALPSIVLDYNYTLSHQWKIGWHNDLVLENFVVERLGGRSEIERKKPLASTIVAGFKPGKHFTYEIGFGGEFETGESFFLTRLGVEYSLEIKENLEFVSNFIYDIKWNAYDSFAIGVGLSKSFGK</sequence>
<dbReference type="Proteomes" id="UP001142175">
    <property type="component" value="Unassembled WGS sequence"/>
</dbReference>
<gene>
    <name evidence="2" type="ORF">NU887_12510</name>
</gene>
<keyword evidence="3" id="KW-1185">Reference proteome</keyword>
<protein>
    <recommendedName>
        <fullName evidence="4">DUF3575 domain-containing protein</fullName>
    </recommendedName>
</protein>
<organism evidence="2 3">
    <name type="scientific">Aquiflexum gelatinilyticum</name>
    <dbReference type="NCBI Taxonomy" id="2961943"/>
    <lineage>
        <taxon>Bacteria</taxon>
        <taxon>Pseudomonadati</taxon>
        <taxon>Bacteroidota</taxon>
        <taxon>Cytophagia</taxon>
        <taxon>Cytophagales</taxon>
        <taxon>Cyclobacteriaceae</taxon>
        <taxon>Aquiflexum</taxon>
    </lineage>
</organism>
<name>A0A9X2P4K1_9BACT</name>
<reference evidence="2" key="1">
    <citation type="submission" date="2022-08" db="EMBL/GenBank/DDBJ databases">
        <authorList>
            <person name="Zhang D."/>
        </authorList>
    </citation>
    <scope>NUCLEOTIDE SEQUENCE</scope>
    <source>
        <strain evidence="2">XJ19-11</strain>
    </source>
</reference>
<evidence type="ECO:0000313" key="2">
    <source>
        <dbReference type="EMBL" id="MCR9015863.1"/>
    </source>
</evidence>
<dbReference type="EMBL" id="JANSUY010000010">
    <property type="protein sequence ID" value="MCR9015863.1"/>
    <property type="molecule type" value="Genomic_DNA"/>
</dbReference>
<feature type="signal peptide" evidence="1">
    <location>
        <begin position="1"/>
        <end position="16"/>
    </location>
</feature>
<feature type="chain" id="PRO_5040885460" description="DUF3575 domain-containing protein" evidence="1">
    <location>
        <begin position="17"/>
        <end position="177"/>
    </location>
</feature>
<accession>A0A9X2P4K1</accession>
<evidence type="ECO:0008006" key="4">
    <source>
        <dbReference type="Google" id="ProtNLM"/>
    </source>
</evidence>
<keyword evidence="1" id="KW-0732">Signal</keyword>
<evidence type="ECO:0000313" key="3">
    <source>
        <dbReference type="Proteomes" id="UP001142175"/>
    </source>
</evidence>
<evidence type="ECO:0000256" key="1">
    <source>
        <dbReference type="SAM" id="SignalP"/>
    </source>
</evidence>
<dbReference type="RefSeq" id="WP_258423726.1">
    <property type="nucleotide sequence ID" value="NZ_JANSUY010000010.1"/>
</dbReference>
<dbReference type="AlphaFoldDB" id="A0A9X2P4K1"/>
<comment type="caution">
    <text evidence="2">The sequence shown here is derived from an EMBL/GenBank/DDBJ whole genome shotgun (WGS) entry which is preliminary data.</text>
</comment>
<proteinExistence type="predicted"/>